<keyword evidence="5 8" id="KW-0812">Transmembrane</keyword>
<feature type="transmembrane region" description="Helical" evidence="8">
    <location>
        <begin position="75"/>
        <end position="93"/>
    </location>
</feature>
<dbReference type="CDD" id="cd06550">
    <property type="entry name" value="TM_ABC_iron-siderophores_like"/>
    <property type="match status" value="1"/>
</dbReference>
<evidence type="ECO:0000256" key="1">
    <source>
        <dbReference type="ARBA" id="ARBA00004651"/>
    </source>
</evidence>
<keyword evidence="6 8" id="KW-1133">Transmembrane helix</keyword>
<evidence type="ECO:0000256" key="4">
    <source>
        <dbReference type="ARBA" id="ARBA00022475"/>
    </source>
</evidence>
<feature type="transmembrane region" description="Helical" evidence="8">
    <location>
        <begin position="321"/>
        <end position="339"/>
    </location>
</feature>
<keyword evidence="4" id="KW-1003">Cell membrane</keyword>
<dbReference type="AlphaFoldDB" id="A0A562V9G7"/>
<name>A0A562V9G7_9ACTN</name>
<accession>A0A562V9G7</accession>
<evidence type="ECO:0000256" key="8">
    <source>
        <dbReference type="SAM" id="Phobius"/>
    </source>
</evidence>
<evidence type="ECO:0000313" key="9">
    <source>
        <dbReference type="EMBL" id="TWJ14526.1"/>
    </source>
</evidence>
<evidence type="ECO:0000256" key="3">
    <source>
        <dbReference type="ARBA" id="ARBA00022448"/>
    </source>
</evidence>
<feature type="transmembrane region" description="Helical" evidence="8">
    <location>
        <begin position="105"/>
        <end position="126"/>
    </location>
</feature>
<dbReference type="GO" id="GO:0022857">
    <property type="term" value="F:transmembrane transporter activity"/>
    <property type="evidence" value="ECO:0007669"/>
    <property type="project" value="InterPro"/>
</dbReference>
<keyword evidence="3" id="KW-0813">Transport</keyword>
<feature type="transmembrane region" description="Helical" evidence="8">
    <location>
        <begin position="207"/>
        <end position="226"/>
    </location>
</feature>
<dbReference type="Gene3D" id="1.10.3470.10">
    <property type="entry name" value="ABC transporter involved in vitamin B12 uptake, BtuC"/>
    <property type="match status" value="1"/>
</dbReference>
<comment type="similarity">
    <text evidence="2">Belongs to the binding-protein-dependent transport system permease family. FecCD subfamily.</text>
</comment>
<dbReference type="Proteomes" id="UP000321617">
    <property type="component" value="Unassembled WGS sequence"/>
</dbReference>
<feature type="transmembrane region" description="Helical" evidence="8">
    <location>
        <begin position="132"/>
        <end position="151"/>
    </location>
</feature>
<dbReference type="SUPFAM" id="SSF81345">
    <property type="entry name" value="ABC transporter involved in vitamin B12 uptake, BtuC"/>
    <property type="match status" value="1"/>
</dbReference>
<dbReference type="PANTHER" id="PTHR30472:SF1">
    <property type="entry name" value="FE(3+) DICITRATE TRANSPORT SYSTEM PERMEASE PROTEIN FECC-RELATED"/>
    <property type="match status" value="1"/>
</dbReference>
<dbReference type="GO" id="GO:0005886">
    <property type="term" value="C:plasma membrane"/>
    <property type="evidence" value="ECO:0007669"/>
    <property type="project" value="UniProtKB-SubCell"/>
</dbReference>
<comment type="subcellular location">
    <subcellularLocation>
        <location evidence="1">Cell membrane</location>
        <topology evidence="1">Multi-pass membrane protein</topology>
    </subcellularLocation>
</comment>
<comment type="caution">
    <text evidence="9">The sequence shown here is derived from an EMBL/GenBank/DDBJ whole genome shotgun (WGS) entry which is preliminary data.</text>
</comment>
<dbReference type="FunFam" id="1.10.3470.10:FF:000001">
    <property type="entry name" value="Vitamin B12 ABC transporter permease BtuC"/>
    <property type="match status" value="1"/>
</dbReference>
<dbReference type="PANTHER" id="PTHR30472">
    <property type="entry name" value="FERRIC ENTEROBACTIN TRANSPORT SYSTEM PERMEASE PROTEIN"/>
    <property type="match status" value="1"/>
</dbReference>
<evidence type="ECO:0000256" key="6">
    <source>
        <dbReference type="ARBA" id="ARBA00022989"/>
    </source>
</evidence>
<evidence type="ECO:0000256" key="2">
    <source>
        <dbReference type="ARBA" id="ARBA00007935"/>
    </source>
</evidence>
<reference evidence="9 10" key="1">
    <citation type="journal article" date="2013" name="Stand. Genomic Sci.">
        <title>Genomic Encyclopedia of Type Strains, Phase I: The one thousand microbial genomes (KMG-I) project.</title>
        <authorList>
            <person name="Kyrpides N.C."/>
            <person name="Woyke T."/>
            <person name="Eisen J.A."/>
            <person name="Garrity G."/>
            <person name="Lilburn T.G."/>
            <person name="Beck B.J."/>
            <person name="Whitman W.B."/>
            <person name="Hugenholtz P."/>
            <person name="Klenk H.P."/>
        </authorList>
    </citation>
    <scope>NUCLEOTIDE SEQUENCE [LARGE SCALE GENOMIC DNA]</scope>
    <source>
        <strain evidence="9 10">DSM 45044</strain>
    </source>
</reference>
<dbReference type="GO" id="GO:0033214">
    <property type="term" value="P:siderophore-iron import into cell"/>
    <property type="evidence" value="ECO:0007669"/>
    <property type="project" value="TreeGrafter"/>
</dbReference>
<dbReference type="EMBL" id="VLLL01000005">
    <property type="protein sequence ID" value="TWJ14526.1"/>
    <property type="molecule type" value="Genomic_DNA"/>
</dbReference>
<evidence type="ECO:0000313" key="10">
    <source>
        <dbReference type="Proteomes" id="UP000321617"/>
    </source>
</evidence>
<feature type="transmembrane region" description="Helical" evidence="8">
    <location>
        <begin position="293"/>
        <end position="315"/>
    </location>
</feature>
<keyword evidence="10" id="KW-1185">Reference proteome</keyword>
<feature type="transmembrane region" description="Helical" evidence="8">
    <location>
        <begin position="21"/>
        <end position="44"/>
    </location>
</feature>
<gene>
    <name evidence="9" type="ORF">LX16_0211</name>
</gene>
<dbReference type="InterPro" id="IPR000522">
    <property type="entry name" value="ABC_transptr_permease_BtuC"/>
</dbReference>
<organism evidence="9 10">
    <name type="scientific">Stackebrandtia albiflava</name>
    <dbReference type="NCBI Taxonomy" id="406432"/>
    <lineage>
        <taxon>Bacteria</taxon>
        <taxon>Bacillati</taxon>
        <taxon>Actinomycetota</taxon>
        <taxon>Actinomycetes</taxon>
        <taxon>Glycomycetales</taxon>
        <taxon>Glycomycetaceae</taxon>
        <taxon>Stackebrandtia</taxon>
    </lineage>
</organism>
<protein>
    <submittedName>
        <fullName evidence="9">Iron complex transport system permease protein</fullName>
    </submittedName>
</protein>
<proteinExistence type="inferred from homology"/>
<evidence type="ECO:0000256" key="5">
    <source>
        <dbReference type="ARBA" id="ARBA00022692"/>
    </source>
</evidence>
<keyword evidence="7 8" id="KW-0472">Membrane</keyword>
<dbReference type="Pfam" id="PF01032">
    <property type="entry name" value="FecCD"/>
    <property type="match status" value="1"/>
</dbReference>
<sequence length="347" mass="35418">MNASRTAPPRPADGARRRVTRFGGLPVVLVALAVMCVLSIALGAKSISPVTVVEAVIGTAPPGEAFVLWELRGPRTLLCLAVGAALGVAGMLVQALTRNPLADPGILGVNAGAALLVAVGVVFLGLDSIGEYRWLAIAGALLVTVLVYLIGSAGRGQIDPVRLTLAGVAVAAVLQGVISALMLSDPRSFDTMRNWNAGTVASRELDILWSVLPLLAVGMAVAAAASPALNAIAMGDDVAVSLGVPVRVVRIAVVVAVTLLAGGATAATGPLVFIGLMVPHIARVLAGPDQRWVFLYSLLIGPILVLAADVLGRLVMRPGEIPVGIVTSFVGAPVLIALIRRRRAVAS</sequence>
<feature type="transmembrane region" description="Helical" evidence="8">
    <location>
        <begin position="163"/>
        <end position="183"/>
    </location>
</feature>
<evidence type="ECO:0000256" key="7">
    <source>
        <dbReference type="ARBA" id="ARBA00023136"/>
    </source>
</evidence>
<dbReference type="InterPro" id="IPR037294">
    <property type="entry name" value="ABC_BtuC-like"/>
</dbReference>